<keyword evidence="7 12" id="KW-0547">Nucleotide-binding</keyword>
<dbReference type="PANTHER" id="PTHR21499:SF3">
    <property type="entry name" value="ASPARTOKINASE"/>
    <property type="match status" value="1"/>
</dbReference>
<evidence type="ECO:0000313" key="19">
    <source>
        <dbReference type="Proteomes" id="UP000199322"/>
    </source>
</evidence>
<comment type="similarity">
    <text evidence="4 13">Belongs to the aspartokinase family.</text>
</comment>
<dbReference type="NCBIfam" id="TIGR00657">
    <property type="entry name" value="asp_kinases"/>
    <property type="match status" value="1"/>
</dbReference>
<dbReference type="Pfam" id="PF00696">
    <property type="entry name" value="AA_kinase"/>
    <property type="match status" value="1"/>
</dbReference>
<dbReference type="InterPro" id="IPR045865">
    <property type="entry name" value="ACT-like_dom_sf"/>
</dbReference>
<dbReference type="CDD" id="cd04261">
    <property type="entry name" value="AAK_AKii-LysC-BS"/>
    <property type="match status" value="1"/>
</dbReference>
<name>A0A1G6MX79_9BACT</name>
<evidence type="ECO:0000256" key="1">
    <source>
        <dbReference type="ARBA" id="ARBA00004766"/>
    </source>
</evidence>
<dbReference type="UniPathway" id="UPA00034">
    <property type="reaction ID" value="UER00015"/>
</dbReference>
<dbReference type="GO" id="GO:0004072">
    <property type="term" value="F:aspartate kinase activity"/>
    <property type="evidence" value="ECO:0007669"/>
    <property type="project" value="UniProtKB-EC"/>
</dbReference>
<dbReference type="InterPro" id="IPR001048">
    <property type="entry name" value="Asp/Glu/Uridylate_kinase"/>
</dbReference>
<keyword evidence="10" id="KW-0457">Lysine biosynthesis</keyword>
<evidence type="ECO:0000256" key="11">
    <source>
        <dbReference type="ARBA" id="ARBA00047872"/>
    </source>
</evidence>
<comment type="pathway">
    <text evidence="2 14">Amino-acid biosynthesis; L-methionine biosynthesis via de novo pathway; L-homoserine from L-aspartate: step 1/3.</text>
</comment>
<evidence type="ECO:0000256" key="8">
    <source>
        <dbReference type="ARBA" id="ARBA00022777"/>
    </source>
</evidence>
<dbReference type="GO" id="GO:0005829">
    <property type="term" value="C:cytosol"/>
    <property type="evidence" value="ECO:0007669"/>
    <property type="project" value="TreeGrafter"/>
</dbReference>
<keyword evidence="9 12" id="KW-0067">ATP-binding</keyword>
<evidence type="ECO:0000256" key="14">
    <source>
        <dbReference type="RuleBase" id="RU004249"/>
    </source>
</evidence>
<dbReference type="UniPathway" id="UPA00051">
    <property type="reaction ID" value="UER00462"/>
</dbReference>
<evidence type="ECO:0000256" key="7">
    <source>
        <dbReference type="ARBA" id="ARBA00022741"/>
    </source>
</evidence>
<reference evidence="18 20" key="2">
    <citation type="submission" date="2019-04" db="EMBL/GenBank/DDBJ databases">
        <title>Draft genome sequence data and analysis of a Fermenting Bacterium, Geotoga petraea strain HO-Geo1, isolated from heavy-oil petroleum reservoir in Russia.</title>
        <authorList>
            <person name="Grouzdev D.S."/>
            <person name="Semenova E.M."/>
            <person name="Sokolova D.S."/>
            <person name="Tourova T.P."/>
            <person name="Poltaraus A.B."/>
            <person name="Nazina T.N."/>
        </authorList>
    </citation>
    <scope>NUCLEOTIDE SEQUENCE [LARGE SCALE GENOMIC DNA]</scope>
    <source>
        <strain evidence="18 20">HO-Geo1</strain>
    </source>
</reference>
<evidence type="ECO:0000256" key="4">
    <source>
        <dbReference type="ARBA" id="ARBA00010122"/>
    </source>
</evidence>
<evidence type="ECO:0000259" key="16">
    <source>
        <dbReference type="Pfam" id="PF22468"/>
    </source>
</evidence>
<dbReference type="EMBL" id="FMYV01000005">
    <property type="protein sequence ID" value="SDC60180.1"/>
    <property type="molecule type" value="Genomic_DNA"/>
</dbReference>
<dbReference type="InterPro" id="IPR036393">
    <property type="entry name" value="AceGlu_kinase-like_sf"/>
</dbReference>
<gene>
    <name evidence="18" type="ORF">E4650_08370</name>
    <name evidence="17" type="ORF">SAMN04488588_1420</name>
</gene>
<feature type="binding site" evidence="12">
    <location>
        <begin position="7"/>
        <end position="10"/>
    </location>
    <ligand>
        <name>ATP</name>
        <dbReference type="ChEBI" id="CHEBI:30616"/>
    </ligand>
</feature>
<dbReference type="InterPro" id="IPR018042">
    <property type="entry name" value="Aspartate_kinase_CS"/>
</dbReference>
<dbReference type="PROSITE" id="PS00324">
    <property type="entry name" value="ASPARTOKINASE"/>
    <property type="match status" value="1"/>
</dbReference>
<evidence type="ECO:0000259" key="15">
    <source>
        <dbReference type="Pfam" id="PF00696"/>
    </source>
</evidence>
<feature type="domain" description="Aspartate/glutamate/uridylate kinase" evidence="15">
    <location>
        <begin position="3"/>
        <end position="226"/>
    </location>
</feature>
<proteinExistence type="inferred from homology"/>
<dbReference type="CDD" id="cd04923">
    <property type="entry name" value="ACT_AK-LysC-DapG-like_2"/>
    <property type="match status" value="1"/>
</dbReference>
<dbReference type="Gene3D" id="3.30.2130.10">
    <property type="entry name" value="VC0802-like"/>
    <property type="match status" value="1"/>
</dbReference>
<feature type="binding site" evidence="12">
    <location>
        <position position="47"/>
    </location>
    <ligand>
        <name>substrate</name>
    </ligand>
</feature>
<dbReference type="SUPFAM" id="SSF55021">
    <property type="entry name" value="ACT-like"/>
    <property type="match status" value="2"/>
</dbReference>
<dbReference type="PIRSF" id="PIRSF000726">
    <property type="entry name" value="Asp_kin"/>
    <property type="match status" value="1"/>
</dbReference>
<comment type="pathway">
    <text evidence="1 14">Amino-acid biosynthesis; L-lysine biosynthesis via DAP pathway; (S)-tetrahydrodipicolinate from L-aspartate: step 1/4.</text>
</comment>
<comment type="catalytic activity">
    <reaction evidence="11 13">
        <text>L-aspartate + ATP = 4-phospho-L-aspartate + ADP</text>
        <dbReference type="Rhea" id="RHEA:23776"/>
        <dbReference type="ChEBI" id="CHEBI:29991"/>
        <dbReference type="ChEBI" id="CHEBI:30616"/>
        <dbReference type="ChEBI" id="CHEBI:57535"/>
        <dbReference type="ChEBI" id="CHEBI:456216"/>
        <dbReference type="EC" id="2.7.2.4"/>
    </reaction>
</comment>
<dbReference type="NCBIfam" id="NF005155">
    <property type="entry name" value="PRK06635.1-4"/>
    <property type="match status" value="1"/>
</dbReference>
<dbReference type="EC" id="2.7.2.4" evidence="13"/>
<keyword evidence="5 14" id="KW-0028">Amino-acid biosynthesis</keyword>
<keyword evidence="6 13" id="KW-0808">Transferase</keyword>
<dbReference type="NCBIfam" id="NF005154">
    <property type="entry name" value="PRK06635.1-2"/>
    <property type="match status" value="1"/>
</dbReference>
<dbReference type="OrthoDB" id="9799110at2"/>
<evidence type="ECO:0000313" key="18">
    <source>
        <dbReference type="EMBL" id="TGG87309.1"/>
    </source>
</evidence>
<evidence type="ECO:0000313" key="17">
    <source>
        <dbReference type="EMBL" id="SDC60180.1"/>
    </source>
</evidence>
<protein>
    <recommendedName>
        <fullName evidence="13">Aspartokinase</fullName>
        <ecNumber evidence="13">2.7.2.4</ecNumber>
    </recommendedName>
</protein>
<dbReference type="UniPathway" id="UPA00050">
    <property type="reaction ID" value="UER00461"/>
</dbReference>
<sequence>MNILVQKYGGSSLSSADKIKAIAKKISKRFEEYEKMIIVVSAMGKTTDELTNLAKEISDSKNPREMDMLLTTGEQITASLMSIALSDLGLKAKSINAHHAGITTNESYTKAIIQDFDKNKIEKHLKDNDILVLTGFQGVTDDGDYTTLGRGGSDTSAVAVASIFNTDCEIYSDFPGIYTVDPKEYPKAKKISVISYDEMLEMSKLGAKVLHSRAVELAKKYKTKIYCGASFSDEKGSVIMDVGFEAPVVTGLSLDDNQIQVNVLNLPNNYKFVNDIFESASKYNINIDMISIIYHEKSIDMSFSVVDESIEEVKNYLDKYTSEHDRITVEYKDKLTKLSIVGLGMKKEKGVAYRFFSRLNSIPIKLVTTSEIKISCLIEEKYKEKAVKELTEEFEL</sequence>
<dbReference type="GO" id="GO:0009090">
    <property type="term" value="P:homoserine biosynthetic process"/>
    <property type="evidence" value="ECO:0007669"/>
    <property type="project" value="TreeGrafter"/>
</dbReference>
<feature type="binding site" evidence="12">
    <location>
        <position position="178"/>
    </location>
    <ligand>
        <name>ATP</name>
        <dbReference type="ChEBI" id="CHEBI:30616"/>
    </ligand>
</feature>
<accession>A0A1G6MX79</accession>
<evidence type="ECO:0000256" key="9">
    <source>
        <dbReference type="ARBA" id="ARBA00022840"/>
    </source>
</evidence>
<dbReference type="STRING" id="28234.SAMN04488588_1420"/>
<dbReference type="InterPro" id="IPR054352">
    <property type="entry name" value="ACT_Aspartokinase"/>
</dbReference>
<evidence type="ECO:0000256" key="5">
    <source>
        <dbReference type="ARBA" id="ARBA00022605"/>
    </source>
</evidence>
<dbReference type="PANTHER" id="PTHR21499">
    <property type="entry name" value="ASPARTATE KINASE"/>
    <property type="match status" value="1"/>
</dbReference>
<evidence type="ECO:0000256" key="2">
    <source>
        <dbReference type="ARBA" id="ARBA00004986"/>
    </source>
</evidence>
<feature type="domain" description="Aspartokinase ACT" evidence="16">
    <location>
        <begin position="338"/>
        <end position="394"/>
    </location>
</feature>
<dbReference type="Proteomes" id="UP000199322">
    <property type="component" value="Unassembled WGS sequence"/>
</dbReference>
<dbReference type="RefSeq" id="WP_091404118.1">
    <property type="nucleotide sequence ID" value="NZ_FMYV01000005.1"/>
</dbReference>
<dbReference type="InterPro" id="IPR041740">
    <property type="entry name" value="AKii-LysC-BS"/>
</dbReference>
<feature type="binding site" evidence="12">
    <location>
        <begin position="208"/>
        <end position="209"/>
    </location>
    <ligand>
        <name>ATP</name>
        <dbReference type="ChEBI" id="CHEBI:30616"/>
    </ligand>
</feature>
<evidence type="ECO:0000313" key="20">
    <source>
        <dbReference type="Proteomes" id="UP000297288"/>
    </source>
</evidence>
<dbReference type="Gene3D" id="3.40.1160.10">
    <property type="entry name" value="Acetylglutamate kinase-like"/>
    <property type="match status" value="1"/>
</dbReference>
<dbReference type="Proteomes" id="UP000297288">
    <property type="component" value="Unassembled WGS sequence"/>
</dbReference>
<reference evidence="17 19" key="1">
    <citation type="submission" date="2016-10" db="EMBL/GenBank/DDBJ databases">
        <authorList>
            <person name="de Groot N.N."/>
        </authorList>
    </citation>
    <scope>NUCLEOTIDE SEQUENCE [LARGE SCALE GENOMIC DNA]</scope>
    <source>
        <strain evidence="17 19">WG14</strain>
    </source>
</reference>
<evidence type="ECO:0000256" key="6">
    <source>
        <dbReference type="ARBA" id="ARBA00022679"/>
    </source>
</evidence>
<evidence type="ECO:0000256" key="10">
    <source>
        <dbReference type="ARBA" id="ARBA00023154"/>
    </source>
</evidence>
<evidence type="ECO:0000256" key="3">
    <source>
        <dbReference type="ARBA" id="ARBA00005139"/>
    </source>
</evidence>
<comment type="pathway">
    <text evidence="3 14">Amino-acid biosynthesis; L-threonine biosynthesis; L-threonine from L-aspartate: step 1/5.</text>
</comment>
<dbReference type="InterPro" id="IPR001341">
    <property type="entry name" value="Asp_kinase"/>
</dbReference>
<dbReference type="GO" id="GO:0009088">
    <property type="term" value="P:threonine biosynthetic process"/>
    <property type="evidence" value="ECO:0007669"/>
    <property type="project" value="UniProtKB-UniPathway"/>
</dbReference>
<dbReference type="AlphaFoldDB" id="A0A1G6MX79"/>
<organism evidence="17 19">
    <name type="scientific">Geotoga petraea</name>
    <dbReference type="NCBI Taxonomy" id="28234"/>
    <lineage>
        <taxon>Bacteria</taxon>
        <taxon>Thermotogati</taxon>
        <taxon>Thermotogota</taxon>
        <taxon>Thermotogae</taxon>
        <taxon>Petrotogales</taxon>
        <taxon>Petrotogaceae</taxon>
        <taxon>Geotoga</taxon>
    </lineage>
</organism>
<evidence type="ECO:0000256" key="12">
    <source>
        <dbReference type="PIRSR" id="PIRSR000726-1"/>
    </source>
</evidence>
<keyword evidence="8 13" id="KW-0418">Kinase</keyword>
<dbReference type="Pfam" id="PF22468">
    <property type="entry name" value="ACT_9"/>
    <property type="match status" value="1"/>
</dbReference>
<dbReference type="CDD" id="cd04891">
    <property type="entry name" value="ACT_AK-LysC-DapG-like_1"/>
    <property type="match status" value="1"/>
</dbReference>
<evidence type="ECO:0000256" key="13">
    <source>
        <dbReference type="RuleBase" id="RU003448"/>
    </source>
</evidence>
<feature type="binding site" evidence="12">
    <location>
        <position position="74"/>
    </location>
    <ligand>
        <name>substrate</name>
    </ligand>
</feature>
<dbReference type="GO" id="GO:0005524">
    <property type="term" value="F:ATP binding"/>
    <property type="evidence" value="ECO:0007669"/>
    <property type="project" value="UniProtKB-KW"/>
</dbReference>
<dbReference type="EMBL" id="SRME01000005">
    <property type="protein sequence ID" value="TGG87309.1"/>
    <property type="molecule type" value="Genomic_DNA"/>
</dbReference>
<dbReference type="InterPro" id="IPR005260">
    <property type="entry name" value="Asp_kin_monofn"/>
</dbReference>
<dbReference type="GO" id="GO:0009089">
    <property type="term" value="P:lysine biosynthetic process via diaminopimelate"/>
    <property type="evidence" value="ECO:0007669"/>
    <property type="project" value="UniProtKB-UniPathway"/>
</dbReference>
<dbReference type="SUPFAM" id="SSF53633">
    <property type="entry name" value="Carbamate kinase-like"/>
    <property type="match status" value="1"/>
</dbReference>
<keyword evidence="19" id="KW-1185">Reference proteome</keyword>